<dbReference type="EMBL" id="KX373685">
    <property type="protein sequence ID" value="ANM46697.1"/>
    <property type="molecule type" value="Genomic_DNA"/>
</dbReference>
<dbReference type="GeneID" id="29066240"/>
<evidence type="ECO:0000313" key="1">
    <source>
        <dbReference type="EMBL" id="ANM46697.1"/>
    </source>
</evidence>
<keyword evidence="2" id="KW-1185">Reference proteome</keyword>
<protein>
    <recommendedName>
        <fullName evidence="3">Structural protein 4</fullName>
    </recommendedName>
</protein>
<dbReference type="OrthoDB" id="13003at10239"/>
<dbReference type="Proteomes" id="UP000214342">
    <property type="component" value="Segment"/>
</dbReference>
<evidence type="ECO:0000313" key="2">
    <source>
        <dbReference type="Proteomes" id="UP000214342"/>
    </source>
</evidence>
<name>A0A192YB01_9CAUD</name>
<reference evidence="1" key="1">
    <citation type="journal article" date="2016" name="J. Gen. Virol.">
        <title>Genetic Determinants of Lactococcal C2likeviruses for Host Infection and Their Role in Phage Evolution.</title>
        <authorList>
            <person name="Romero D.A."/>
            <person name="Millen A.M."/>
            <person name="Tremblay D."/>
            <person name="Labrie S."/>
            <person name="Fengler K.A."/>
            <person name="Roos P."/>
        </authorList>
    </citation>
    <scope>NUCLEOTIDE SEQUENCE [LARGE SCALE GENOMIC DNA]</scope>
    <source>
        <strain evidence="1">D4410</strain>
    </source>
</reference>
<dbReference type="RefSeq" id="YP_009287209.1">
    <property type="nucleotide sequence ID" value="NC_031071.1"/>
</dbReference>
<accession>A0A192YB01</accession>
<evidence type="ECO:0008006" key="3">
    <source>
        <dbReference type="Google" id="ProtNLM"/>
    </source>
</evidence>
<proteinExistence type="predicted"/>
<organism evidence="1 2">
    <name type="scientific">Lactococcus phage D4410</name>
    <dbReference type="NCBI Taxonomy" id="1862958"/>
    <lineage>
        <taxon>Viruses</taxon>
        <taxon>Duplodnaviria</taxon>
        <taxon>Heunggongvirae</taxon>
        <taxon>Uroviricota</taxon>
        <taxon>Caudoviricetes</taxon>
        <taxon>Ceduovirus</taxon>
        <taxon>Ceduovirus D4410</taxon>
    </lineage>
</organism>
<sequence>MATYDQFIGIEKFTEEQMKKAWLEMVDAFNSNQNKVKRSYKSSLGGDFSGYRAKFDTSKITKQVTRSYGSLKSGNIGIINGFKAKDESWRMLNVLLHDRHLHQRYGQTLVKATHEMDDKTKTIKRKLRSITNNG</sequence>
<dbReference type="KEGG" id="vg:29066240"/>